<evidence type="ECO:0000256" key="5">
    <source>
        <dbReference type="ARBA" id="ARBA00023004"/>
    </source>
</evidence>
<dbReference type="GO" id="GO:0004497">
    <property type="term" value="F:monooxygenase activity"/>
    <property type="evidence" value="ECO:0007669"/>
    <property type="project" value="UniProtKB-KW"/>
</dbReference>
<comment type="caution">
    <text evidence="9">The sequence shown here is derived from an EMBL/GenBank/DDBJ whole genome shotgun (WGS) entry which is preliminary data.</text>
</comment>
<dbReference type="InterPro" id="IPR036396">
    <property type="entry name" value="Cyt_P450_sf"/>
</dbReference>
<evidence type="ECO:0000256" key="6">
    <source>
        <dbReference type="PIRSR" id="PIRSR602401-1"/>
    </source>
</evidence>
<dbReference type="GO" id="GO:0020037">
    <property type="term" value="F:heme binding"/>
    <property type="evidence" value="ECO:0007669"/>
    <property type="project" value="InterPro"/>
</dbReference>
<keyword evidence="7" id="KW-0503">Monooxygenase</keyword>
<dbReference type="GO" id="GO:0005506">
    <property type="term" value="F:iron ion binding"/>
    <property type="evidence" value="ECO:0007669"/>
    <property type="project" value="InterPro"/>
</dbReference>
<evidence type="ECO:0000256" key="3">
    <source>
        <dbReference type="ARBA" id="ARBA00022723"/>
    </source>
</evidence>
<evidence type="ECO:0000256" key="7">
    <source>
        <dbReference type="RuleBase" id="RU000461"/>
    </source>
</evidence>
<dbReference type="InterPro" id="IPR017972">
    <property type="entry name" value="Cyt_P450_CS"/>
</dbReference>
<sequence>MASVILLAVGLSIVYVLTNHLLRLRKNVLAARKSGIHYIVVPVYFMERWWLIGHRLLFPLLKKLPRSWTRWVDFTLPEFTFDYRHEVFKRVGHDTFLTVSPGGMVMYTCEPPVISAITTRRNDFPKPTHIYTSLDIYGKNVVTTEGDVWRKHRKATSPPFTEKNNHLVWDESIRQAQAMLSSWVGQDGQGHQTVDRLMDDTMRLSLNVISAAGFGRRMDWPTSETQSREDETGYIDQSKIKNENRDIDPGHTMSYTYAIHCLLDNILLQFLLPRWLLSKIPGVTAKKANEAYHEWGNYMRELLINKKADIESGVAEKETNDILTQLVKQQLIDTDAKKNGQLIESEVLGNIFVLVLAGHETAANSIHFSALYLALAPETQRRLQKDLEQIFQGRPPSEWEYDRDLPSLFGGMAGAILAEELRLVPPVVGIPKSTMEGVGPQKLTVGGKECLVPANTYISLCTGAAHRHPDYWPTAKPRLAGGHTAHPIANIDNDLEEFRPERWLLSESPDGTTRTADGIPIETLAKEDDLGVNESSDTSDRLFKPVKGSYLPFSDGYRACLGRRFAQVEVLAVIAVLFQNHSVELAVDKYATDDELKKMNNDEKAEIWHKAAEDVRELMLNGLGVIITLQIRGGTVPFRFVPKGQEKFPDNIDEIWKKNHPDQISNKGVPGWSSWAGAPQRESGSGAFDLFGALKSQAK</sequence>
<proteinExistence type="inferred from homology"/>
<name>A0AAN8EDK1_9EURO</name>
<feature type="region of interest" description="Disordered" evidence="8">
    <location>
        <begin position="219"/>
        <end position="245"/>
    </location>
</feature>
<protein>
    <submittedName>
        <fullName evidence="9">Cytochrome P450</fullName>
    </submittedName>
</protein>
<dbReference type="InterPro" id="IPR002401">
    <property type="entry name" value="Cyt_P450_E_grp-I"/>
</dbReference>
<dbReference type="PANTHER" id="PTHR24305:SF166">
    <property type="entry name" value="CYTOCHROME P450 12A4, MITOCHONDRIAL-RELATED"/>
    <property type="match status" value="1"/>
</dbReference>
<evidence type="ECO:0000313" key="10">
    <source>
        <dbReference type="Proteomes" id="UP001316803"/>
    </source>
</evidence>
<dbReference type="SUPFAM" id="SSF48264">
    <property type="entry name" value="Cytochrome P450"/>
    <property type="match status" value="1"/>
</dbReference>
<dbReference type="EMBL" id="JAKLMC020000057">
    <property type="protein sequence ID" value="KAK5947967.1"/>
    <property type="molecule type" value="Genomic_DNA"/>
</dbReference>
<dbReference type="PRINTS" id="PR00385">
    <property type="entry name" value="P450"/>
</dbReference>
<evidence type="ECO:0000256" key="1">
    <source>
        <dbReference type="ARBA" id="ARBA00001971"/>
    </source>
</evidence>
<dbReference type="Pfam" id="PF00067">
    <property type="entry name" value="p450"/>
    <property type="match status" value="2"/>
</dbReference>
<dbReference type="CDD" id="cd11070">
    <property type="entry name" value="CYP56-like"/>
    <property type="match status" value="1"/>
</dbReference>
<comment type="similarity">
    <text evidence="2 7">Belongs to the cytochrome P450 family.</text>
</comment>
<feature type="binding site" description="axial binding residue" evidence="6">
    <location>
        <position position="560"/>
    </location>
    <ligand>
        <name>heme</name>
        <dbReference type="ChEBI" id="CHEBI:30413"/>
    </ligand>
    <ligandPart>
        <name>Fe</name>
        <dbReference type="ChEBI" id="CHEBI:18248"/>
    </ligandPart>
</feature>
<evidence type="ECO:0000256" key="4">
    <source>
        <dbReference type="ARBA" id="ARBA00023002"/>
    </source>
</evidence>
<accession>A0AAN8EDK1</accession>
<comment type="cofactor">
    <cofactor evidence="1 6">
        <name>heme</name>
        <dbReference type="ChEBI" id="CHEBI:30413"/>
    </cofactor>
</comment>
<keyword evidence="3 6" id="KW-0479">Metal-binding</keyword>
<dbReference type="PROSITE" id="PS00086">
    <property type="entry name" value="CYTOCHROME_P450"/>
    <property type="match status" value="1"/>
</dbReference>
<dbReference type="PANTHER" id="PTHR24305">
    <property type="entry name" value="CYTOCHROME P450"/>
    <property type="match status" value="1"/>
</dbReference>
<keyword evidence="6 7" id="KW-0349">Heme</keyword>
<evidence type="ECO:0000256" key="8">
    <source>
        <dbReference type="SAM" id="MobiDB-lite"/>
    </source>
</evidence>
<dbReference type="InterPro" id="IPR001128">
    <property type="entry name" value="Cyt_P450"/>
</dbReference>
<organism evidence="9 10">
    <name type="scientific">Knufia fluminis</name>
    <dbReference type="NCBI Taxonomy" id="191047"/>
    <lineage>
        <taxon>Eukaryota</taxon>
        <taxon>Fungi</taxon>
        <taxon>Dikarya</taxon>
        <taxon>Ascomycota</taxon>
        <taxon>Pezizomycotina</taxon>
        <taxon>Eurotiomycetes</taxon>
        <taxon>Chaetothyriomycetidae</taxon>
        <taxon>Chaetothyriales</taxon>
        <taxon>Trichomeriaceae</taxon>
        <taxon>Knufia</taxon>
    </lineage>
</organism>
<dbReference type="AlphaFoldDB" id="A0AAN8EDK1"/>
<gene>
    <name evidence="9" type="primary">CYP-62</name>
    <name evidence="9" type="ORF">OHC33_011008</name>
</gene>
<dbReference type="PRINTS" id="PR00463">
    <property type="entry name" value="EP450I"/>
</dbReference>
<evidence type="ECO:0000313" key="9">
    <source>
        <dbReference type="EMBL" id="KAK5947967.1"/>
    </source>
</evidence>
<dbReference type="GO" id="GO:0016705">
    <property type="term" value="F:oxidoreductase activity, acting on paired donors, with incorporation or reduction of molecular oxygen"/>
    <property type="evidence" value="ECO:0007669"/>
    <property type="project" value="InterPro"/>
</dbReference>
<keyword evidence="4 7" id="KW-0560">Oxidoreductase</keyword>
<reference evidence="9 10" key="1">
    <citation type="submission" date="2022-12" db="EMBL/GenBank/DDBJ databases">
        <title>Genomic features and morphological characterization of a novel Knufia sp. strain isolated from spacecraft assembly facility.</title>
        <authorList>
            <person name="Teixeira M."/>
            <person name="Chander A.M."/>
            <person name="Stajich J.E."/>
            <person name="Venkateswaran K."/>
        </authorList>
    </citation>
    <scope>NUCLEOTIDE SEQUENCE [LARGE SCALE GENOMIC DNA]</scope>
    <source>
        <strain evidence="9 10">FJI-L2-BK-P2</strain>
    </source>
</reference>
<evidence type="ECO:0000256" key="2">
    <source>
        <dbReference type="ARBA" id="ARBA00010617"/>
    </source>
</evidence>
<keyword evidence="5 6" id="KW-0408">Iron</keyword>
<dbReference type="Gene3D" id="1.10.630.10">
    <property type="entry name" value="Cytochrome P450"/>
    <property type="match status" value="1"/>
</dbReference>
<dbReference type="InterPro" id="IPR050121">
    <property type="entry name" value="Cytochrome_P450_monoxygenase"/>
</dbReference>
<keyword evidence="10" id="KW-1185">Reference proteome</keyword>
<dbReference type="Proteomes" id="UP001316803">
    <property type="component" value="Unassembled WGS sequence"/>
</dbReference>